<dbReference type="Pfam" id="PF00069">
    <property type="entry name" value="Pkinase"/>
    <property type="match status" value="1"/>
</dbReference>
<dbReference type="PROSITE" id="PS50011">
    <property type="entry name" value="PROTEIN_KINASE_DOM"/>
    <property type="match status" value="1"/>
</dbReference>
<dbReference type="AlphaFoldDB" id="A0A956RRS6"/>
<evidence type="ECO:0000259" key="7">
    <source>
        <dbReference type="PROSITE" id="PS50011"/>
    </source>
</evidence>
<evidence type="ECO:0000313" key="8">
    <source>
        <dbReference type="EMBL" id="MCA9728969.1"/>
    </source>
</evidence>
<organism evidence="8 9">
    <name type="scientific">Eiseniibacteriota bacterium</name>
    <dbReference type="NCBI Taxonomy" id="2212470"/>
    <lineage>
        <taxon>Bacteria</taxon>
        <taxon>Candidatus Eiseniibacteriota</taxon>
    </lineage>
</organism>
<evidence type="ECO:0000256" key="3">
    <source>
        <dbReference type="ARBA" id="ARBA00022741"/>
    </source>
</evidence>
<dbReference type="GO" id="GO:0004674">
    <property type="term" value="F:protein serine/threonine kinase activity"/>
    <property type="evidence" value="ECO:0007669"/>
    <property type="project" value="UniProtKB-KW"/>
</dbReference>
<evidence type="ECO:0000256" key="6">
    <source>
        <dbReference type="PROSITE-ProRule" id="PRU10141"/>
    </source>
</evidence>
<dbReference type="SUPFAM" id="SSF56112">
    <property type="entry name" value="Protein kinase-like (PK-like)"/>
    <property type="match status" value="1"/>
</dbReference>
<proteinExistence type="predicted"/>
<keyword evidence="1" id="KW-0723">Serine/threonine-protein kinase</keyword>
<name>A0A956RRS6_UNCEI</name>
<dbReference type="PROSITE" id="PS00108">
    <property type="entry name" value="PROTEIN_KINASE_ST"/>
    <property type="match status" value="1"/>
</dbReference>
<dbReference type="InterPro" id="IPR008271">
    <property type="entry name" value="Ser/Thr_kinase_AS"/>
</dbReference>
<dbReference type="GO" id="GO:0005524">
    <property type="term" value="F:ATP binding"/>
    <property type="evidence" value="ECO:0007669"/>
    <property type="project" value="UniProtKB-UniRule"/>
</dbReference>
<dbReference type="PROSITE" id="PS00107">
    <property type="entry name" value="PROTEIN_KINASE_ATP"/>
    <property type="match status" value="1"/>
</dbReference>
<evidence type="ECO:0000256" key="2">
    <source>
        <dbReference type="ARBA" id="ARBA00022679"/>
    </source>
</evidence>
<evidence type="ECO:0000256" key="4">
    <source>
        <dbReference type="ARBA" id="ARBA00022777"/>
    </source>
</evidence>
<dbReference type="InterPro" id="IPR000719">
    <property type="entry name" value="Prot_kinase_dom"/>
</dbReference>
<gene>
    <name evidence="8" type="ORF">KC729_14855</name>
</gene>
<dbReference type="SMART" id="SM00220">
    <property type="entry name" value="S_TKc"/>
    <property type="match status" value="1"/>
</dbReference>
<dbReference type="InterPro" id="IPR017441">
    <property type="entry name" value="Protein_kinase_ATP_BS"/>
</dbReference>
<dbReference type="Proteomes" id="UP000697710">
    <property type="component" value="Unassembled WGS sequence"/>
</dbReference>
<feature type="domain" description="Protein kinase" evidence="7">
    <location>
        <begin position="12"/>
        <end position="252"/>
    </location>
</feature>
<keyword evidence="3 6" id="KW-0547">Nucleotide-binding</keyword>
<feature type="binding site" evidence="6">
    <location>
        <position position="41"/>
    </location>
    <ligand>
        <name>ATP</name>
        <dbReference type="ChEBI" id="CHEBI:30616"/>
    </ligand>
</feature>
<reference evidence="8" key="2">
    <citation type="journal article" date="2021" name="Microbiome">
        <title>Successional dynamics and alternative stable states in a saline activated sludge microbial community over 9 years.</title>
        <authorList>
            <person name="Wang Y."/>
            <person name="Ye J."/>
            <person name="Ju F."/>
            <person name="Liu L."/>
            <person name="Boyd J.A."/>
            <person name="Deng Y."/>
            <person name="Parks D.H."/>
            <person name="Jiang X."/>
            <person name="Yin X."/>
            <person name="Woodcroft B.J."/>
            <person name="Tyson G.W."/>
            <person name="Hugenholtz P."/>
            <person name="Polz M.F."/>
            <person name="Zhang T."/>
        </authorList>
    </citation>
    <scope>NUCLEOTIDE SEQUENCE</scope>
    <source>
        <strain evidence="8">HKST-UBA01</strain>
    </source>
</reference>
<keyword evidence="2" id="KW-0808">Transferase</keyword>
<evidence type="ECO:0000256" key="1">
    <source>
        <dbReference type="ARBA" id="ARBA00022527"/>
    </source>
</evidence>
<dbReference type="CDD" id="cd14014">
    <property type="entry name" value="STKc_PknB_like"/>
    <property type="match status" value="1"/>
</dbReference>
<evidence type="ECO:0000313" key="9">
    <source>
        <dbReference type="Proteomes" id="UP000697710"/>
    </source>
</evidence>
<dbReference type="PANTHER" id="PTHR24350">
    <property type="entry name" value="SERINE/THREONINE-PROTEIN KINASE IAL-RELATED"/>
    <property type="match status" value="1"/>
</dbReference>
<dbReference type="Gene3D" id="1.10.510.10">
    <property type="entry name" value="Transferase(Phosphotransferase) domain 1"/>
    <property type="match status" value="1"/>
</dbReference>
<evidence type="ECO:0000256" key="5">
    <source>
        <dbReference type="ARBA" id="ARBA00022840"/>
    </source>
</evidence>
<dbReference type="InterPro" id="IPR030616">
    <property type="entry name" value="Aur-like"/>
</dbReference>
<keyword evidence="4 8" id="KW-0418">Kinase</keyword>
<dbReference type="InterPro" id="IPR011009">
    <property type="entry name" value="Kinase-like_dom_sf"/>
</dbReference>
<protein>
    <submittedName>
        <fullName evidence="8">Protein kinase</fullName>
    </submittedName>
</protein>
<comment type="caution">
    <text evidence="8">The sequence shown here is derived from an EMBL/GenBank/DDBJ whole genome shotgun (WGS) entry which is preliminary data.</text>
</comment>
<accession>A0A956RRS6</accession>
<reference evidence="8" key="1">
    <citation type="submission" date="2020-04" db="EMBL/GenBank/DDBJ databases">
        <authorList>
            <person name="Zhang T."/>
        </authorList>
    </citation>
    <scope>NUCLEOTIDE SEQUENCE</scope>
    <source>
        <strain evidence="8">HKST-UBA01</strain>
    </source>
</reference>
<dbReference type="EMBL" id="JAGQHR010000531">
    <property type="protein sequence ID" value="MCA9728969.1"/>
    <property type="molecule type" value="Genomic_DNA"/>
</dbReference>
<keyword evidence="5 6" id="KW-0067">ATP-binding</keyword>
<sequence>MALGKGSHVGKYQLISRLGRGAFAEVWKALDQVENRKVALKIASTAAVSEFGRTALEHEARMASSLQHPNILKLYNAGWDKDRFFLAFELASKSLLDASGVRRSTRVSNRAIRQIAEALAYAHRKRVIHRDVKPENILVFDHTRFAIGDFGASCLSRNPGQTYSEIGTLGYLAPEQAYGKPCFASDVFSLGMIWYWLLAGNHLRWPFDWPEDEAKKIKRRLHPAYVPILRRMLRFRPEDRFRTAGDLVEAIERARRRIERESQEKAQPRRRRRKRRVISPREAEVMLFGRLFGKSLGLGFICHRCDGPLSEEMTYCPWCGTGDLSFLDVTRYPLVCPWCEHGVMAEWEYCPWCYAGRFESNGKKPRFDSKAERICPTAGCEGQLRPFMKYCPQCKTKVKRRWSTAALPHGCARCRWPINRDYWRYCPWCGRREPKAGHFV</sequence>